<dbReference type="EMBL" id="JAQOSK010000011">
    <property type="protein sequence ID" value="MDC2958025.1"/>
    <property type="molecule type" value="Genomic_DNA"/>
</dbReference>
<dbReference type="RefSeq" id="WP_272177132.1">
    <property type="nucleotide sequence ID" value="NZ_JAQOSK010000011.1"/>
</dbReference>
<organism evidence="2 3">
    <name type="scientific">Streptomyces gilvifuscus</name>
    <dbReference type="NCBI Taxonomy" id="1550617"/>
    <lineage>
        <taxon>Bacteria</taxon>
        <taxon>Bacillati</taxon>
        <taxon>Actinomycetota</taxon>
        <taxon>Actinomycetes</taxon>
        <taxon>Kitasatosporales</taxon>
        <taxon>Streptomycetaceae</taxon>
        <taxon>Streptomyces</taxon>
    </lineage>
</organism>
<evidence type="ECO:0000313" key="3">
    <source>
        <dbReference type="Proteomes" id="UP001221328"/>
    </source>
</evidence>
<evidence type="ECO:0000313" key="2">
    <source>
        <dbReference type="EMBL" id="MDC2958025.1"/>
    </source>
</evidence>
<keyword evidence="1" id="KW-0732">Signal</keyword>
<feature type="signal peptide" evidence="1">
    <location>
        <begin position="1"/>
        <end position="27"/>
    </location>
</feature>
<keyword evidence="3" id="KW-1185">Reference proteome</keyword>
<dbReference type="Proteomes" id="UP001221328">
    <property type="component" value="Unassembled WGS sequence"/>
</dbReference>
<comment type="caution">
    <text evidence="2">The sequence shown here is derived from an EMBL/GenBank/DDBJ whole genome shotgun (WGS) entry which is preliminary data.</text>
</comment>
<feature type="chain" id="PRO_5045604079" evidence="1">
    <location>
        <begin position="28"/>
        <end position="295"/>
    </location>
</feature>
<evidence type="ECO:0000256" key="1">
    <source>
        <dbReference type="SAM" id="SignalP"/>
    </source>
</evidence>
<proteinExistence type="predicted"/>
<gene>
    <name evidence="2" type="ORF">PO587_26575</name>
</gene>
<reference evidence="2 3" key="1">
    <citation type="journal article" date="2015" name="Int. J. Syst. Evol. Microbiol.">
        <title>Streptomyces gilvifuscus sp. nov., an actinomycete that produces antibacterial compounds isolated from soil.</title>
        <authorList>
            <person name="Nguyen T.M."/>
            <person name="Kim J."/>
        </authorList>
    </citation>
    <scope>NUCLEOTIDE SEQUENCE [LARGE SCALE GENOMIC DNA]</scope>
    <source>
        <strain evidence="2 3">T113</strain>
    </source>
</reference>
<protein>
    <submittedName>
        <fullName evidence="2">Uncharacterized protein</fullName>
    </submittedName>
</protein>
<name>A0ABT5FZQ6_9ACTN</name>
<sequence length="295" mass="31754">MTVVNWVQSLVWWLARICSLGVPAACAAQDGSERDHIPWDVIDVLFVAGSTDWKIGSAFSSRHDRRNSHAAWAVRGEDGAVLIVNAVLEAPDTAAFSFWPTADLNPYQFMAVSASMSSREVGSALAMLVGYNSRTGDKDRPLSGASDAIGRLLDADKVIAPGGLRVHDTQTKVTVQPGCCCGLEDWREWLDVTDGESLWLGHDPSPRVEHADRLVRLWPDGADAQEATGQPIEIAVGDLPGILHSVQKELQGFLSLTRQWAMGHVPTLAEDLAAKLDEDLGISAPLPGTTGHHAP</sequence>
<accession>A0ABT5FZQ6</accession>